<evidence type="ECO:0000313" key="3">
    <source>
        <dbReference type="EMBL" id="XBH12160.1"/>
    </source>
</evidence>
<dbReference type="EMBL" id="CP121195">
    <property type="protein sequence ID" value="XBH12160.1"/>
    <property type="molecule type" value="Genomic_DNA"/>
</dbReference>
<feature type="region of interest" description="Disordered" evidence="1">
    <location>
        <begin position="23"/>
        <end position="42"/>
    </location>
</feature>
<proteinExistence type="predicted"/>
<protein>
    <recommendedName>
        <fullName evidence="4">DUF5666 domain-containing protein</fullName>
    </recommendedName>
</protein>
<name>A0AAU7D3R5_9BACT</name>
<dbReference type="AlphaFoldDB" id="A0AAU7D3R5"/>
<feature type="chain" id="PRO_5043380560" description="DUF5666 domain-containing protein" evidence="2">
    <location>
        <begin position="22"/>
        <end position="119"/>
    </location>
</feature>
<evidence type="ECO:0000256" key="2">
    <source>
        <dbReference type="SAM" id="SignalP"/>
    </source>
</evidence>
<evidence type="ECO:0000256" key="1">
    <source>
        <dbReference type="SAM" id="MobiDB-lite"/>
    </source>
</evidence>
<keyword evidence="2" id="KW-0732">Signal</keyword>
<sequence length="119" mass="12979">MKKQMALLACLSLALCMPAFPQTSGTDNSQTDTMSQSGTMKSGKMKKMSAIGCIAEKDGKYMLMNKMHPDGMELMSSEDLKSHVGHKVKVTGMMDDNSMKVTSMKMMSTSCDMAGMMKK</sequence>
<accession>A0AAU7D3R5</accession>
<gene>
    <name evidence="3" type="ORF">P8936_10610</name>
</gene>
<organism evidence="3">
    <name type="scientific">Edaphobacter paludis</name>
    <dbReference type="NCBI Taxonomy" id="3035702"/>
    <lineage>
        <taxon>Bacteria</taxon>
        <taxon>Pseudomonadati</taxon>
        <taxon>Acidobacteriota</taxon>
        <taxon>Terriglobia</taxon>
        <taxon>Terriglobales</taxon>
        <taxon>Acidobacteriaceae</taxon>
        <taxon>Edaphobacter</taxon>
    </lineage>
</organism>
<dbReference type="RefSeq" id="WP_348269376.1">
    <property type="nucleotide sequence ID" value="NZ_CP121195.1"/>
</dbReference>
<reference evidence="3" key="1">
    <citation type="submission" date="2023-03" db="EMBL/GenBank/DDBJ databases">
        <title>Edaphobacter sp.</title>
        <authorList>
            <person name="Huber K.J."/>
            <person name="Papendorf J."/>
            <person name="Pilke C."/>
            <person name="Bunk B."/>
            <person name="Sproeer C."/>
            <person name="Pester M."/>
        </authorList>
    </citation>
    <scope>NUCLEOTIDE SEQUENCE</scope>
    <source>
        <strain evidence="3">DSM 109920</strain>
    </source>
</reference>
<evidence type="ECO:0008006" key="4">
    <source>
        <dbReference type="Google" id="ProtNLM"/>
    </source>
</evidence>
<feature type="signal peptide" evidence="2">
    <location>
        <begin position="1"/>
        <end position="21"/>
    </location>
</feature>
<feature type="compositionally biased region" description="Polar residues" evidence="1">
    <location>
        <begin position="23"/>
        <end position="33"/>
    </location>
</feature>